<evidence type="ECO:0000256" key="1">
    <source>
        <dbReference type="SAM" id="MobiDB-lite"/>
    </source>
</evidence>
<accession>A0AAD6NNK7</accession>
<evidence type="ECO:0000313" key="3">
    <source>
        <dbReference type="Proteomes" id="UP001221413"/>
    </source>
</evidence>
<organism evidence="2 3">
    <name type="scientific">Drechslerella dactyloides</name>
    <name type="common">Nematode-trapping fungus</name>
    <name type="synonym">Arthrobotrys dactyloides</name>
    <dbReference type="NCBI Taxonomy" id="74499"/>
    <lineage>
        <taxon>Eukaryota</taxon>
        <taxon>Fungi</taxon>
        <taxon>Dikarya</taxon>
        <taxon>Ascomycota</taxon>
        <taxon>Pezizomycotina</taxon>
        <taxon>Orbiliomycetes</taxon>
        <taxon>Orbiliales</taxon>
        <taxon>Orbiliaceae</taxon>
        <taxon>Drechslerella</taxon>
    </lineage>
</organism>
<evidence type="ECO:0000313" key="2">
    <source>
        <dbReference type="EMBL" id="KAJ6264877.1"/>
    </source>
</evidence>
<comment type="caution">
    <text evidence="2">The sequence shown here is derived from an EMBL/GenBank/DDBJ whole genome shotgun (WGS) entry which is preliminary data.</text>
</comment>
<dbReference type="Proteomes" id="UP001221413">
    <property type="component" value="Unassembled WGS sequence"/>
</dbReference>
<reference evidence="2" key="1">
    <citation type="submission" date="2023-01" db="EMBL/GenBank/DDBJ databases">
        <title>The chitinases involved in constricting ring structure development in the nematode-trapping fungus Drechslerella dactyloides.</title>
        <authorList>
            <person name="Wang R."/>
            <person name="Zhang L."/>
            <person name="Tang P."/>
            <person name="Li S."/>
            <person name="Liang L."/>
        </authorList>
    </citation>
    <scope>NUCLEOTIDE SEQUENCE</scope>
    <source>
        <strain evidence="2">YMF1.00031</strain>
    </source>
</reference>
<gene>
    <name evidence="2" type="ORF">Dda_1030</name>
</gene>
<protein>
    <submittedName>
        <fullName evidence="2">Uncharacterized protein</fullName>
    </submittedName>
</protein>
<dbReference type="EMBL" id="JAQGDS010000001">
    <property type="protein sequence ID" value="KAJ6264877.1"/>
    <property type="molecule type" value="Genomic_DNA"/>
</dbReference>
<proteinExistence type="predicted"/>
<name>A0AAD6NNK7_DREDA</name>
<sequence>MRNDSECRPFEQVATSRATRPQPCICQAPSMGRACTYVGSRSSGLAGSRQEISQSPAKRRTVDGPIEAGRTLTADTGTRRRTWGRVPLLVTNSTTFRNLPVIRWRRSTERVAHKSRFKSPEQHQQNAAALHGYTPRT</sequence>
<keyword evidence="3" id="KW-1185">Reference proteome</keyword>
<feature type="region of interest" description="Disordered" evidence="1">
    <location>
        <begin position="39"/>
        <end position="69"/>
    </location>
</feature>
<dbReference type="AlphaFoldDB" id="A0AAD6NNK7"/>
<feature type="compositionally biased region" description="Polar residues" evidence="1">
    <location>
        <begin position="39"/>
        <end position="56"/>
    </location>
</feature>
<feature type="region of interest" description="Disordered" evidence="1">
    <location>
        <begin position="113"/>
        <end position="137"/>
    </location>
</feature>